<organism evidence="1 2">
    <name type="scientific">Arabis alpina</name>
    <name type="common">Alpine rock-cress</name>
    <dbReference type="NCBI Taxonomy" id="50452"/>
    <lineage>
        <taxon>Eukaryota</taxon>
        <taxon>Viridiplantae</taxon>
        <taxon>Streptophyta</taxon>
        <taxon>Embryophyta</taxon>
        <taxon>Tracheophyta</taxon>
        <taxon>Spermatophyta</taxon>
        <taxon>Magnoliopsida</taxon>
        <taxon>eudicotyledons</taxon>
        <taxon>Gunneridae</taxon>
        <taxon>Pentapetalae</taxon>
        <taxon>rosids</taxon>
        <taxon>malvids</taxon>
        <taxon>Brassicales</taxon>
        <taxon>Brassicaceae</taxon>
        <taxon>Arabideae</taxon>
        <taxon>Arabis</taxon>
    </lineage>
</organism>
<sequence>MMFFYPRFRSSIDPLSMSNRSSKKSSMTGVREQLIQIQVVASCNQKV</sequence>
<dbReference type="Gramene" id="KFK41501">
    <property type="protein sequence ID" value="KFK41501"/>
    <property type="gene ID" value="AALP_AA2G138000"/>
</dbReference>
<evidence type="ECO:0000313" key="1">
    <source>
        <dbReference type="EMBL" id="KFK41501.1"/>
    </source>
</evidence>
<gene>
    <name evidence="1" type="ordered locus">AALP_Aa2g138000</name>
</gene>
<dbReference type="Proteomes" id="UP000029120">
    <property type="component" value="Chromosome 2"/>
</dbReference>
<proteinExistence type="predicted"/>
<accession>A0A087HH99</accession>
<dbReference type="EMBL" id="CM002870">
    <property type="protein sequence ID" value="KFK41501.1"/>
    <property type="molecule type" value="Genomic_DNA"/>
</dbReference>
<name>A0A087HH99_ARAAL</name>
<keyword evidence="2" id="KW-1185">Reference proteome</keyword>
<protein>
    <submittedName>
        <fullName evidence="1">Uncharacterized protein</fullName>
    </submittedName>
</protein>
<evidence type="ECO:0000313" key="2">
    <source>
        <dbReference type="Proteomes" id="UP000029120"/>
    </source>
</evidence>
<dbReference type="AlphaFoldDB" id="A0A087HH99"/>
<reference evidence="2" key="1">
    <citation type="journal article" date="2015" name="Nat. Plants">
        <title>Genome expansion of Arabis alpina linked with retrotransposition and reduced symmetric DNA methylation.</title>
        <authorList>
            <person name="Willing E.M."/>
            <person name="Rawat V."/>
            <person name="Mandakova T."/>
            <person name="Maumus F."/>
            <person name="James G.V."/>
            <person name="Nordstroem K.J."/>
            <person name="Becker C."/>
            <person name="Warthmann N."/>
            <person name="Chica C."/>
            <person name="Szarzynska B."/>
            <person name="Zytnicki M."/>
            <person name="Albani M.C."/>
            <person name="Kiefer C."/>
            <person name="Bergonzi S."/>
            <person name="Castaings L."/>
            <person name="Mateos J.L."/>
            <person name="Berns M.C."/>
            <person name="Bujdoso N."/>
            <person name="Piofczyk T."/>
            <person name="de Lorenzo L."/>
            <person name="Barrero-Sicilia C."/>
            <person name="Mateos I."/>
            <person name="Piednoel M."/>
            <person name="Hagmann J."/>
            <person name="Chen-Min-Tao R."/>
            <person name="Iglesias-Fernandez R."/>
            <person name="Schuster S.C."/>
            <person name="Alonso-Blanco C."/>
            <person name="Roudier F."/>
            <person name="Carbonero P."/>
            <person name="Paz-Ares J."/>
            <person name="Davis S.J."/>
            <person name="Pecinka A."/>
            <person name="Quesneville H."/>
            <person name="Colot V."/>
            <person name="Lysak M.A."/>
            <person name="Weigel D."/>
            <person name="Coupland G."/>
            <person name="Schneeberger K."/>
        </authorList>
    </citation>
    <scope>NUCLEOTIDE SEQUENCE [LARGE SCALE GENOMIC DNA]</scope>
    <source>
        <strain evidence="2">cv. Pajares</strain>
    </source>
</reference>